<name>A0A176XHD2_AGRTU</name>
<gene>
    <name evidence="5" type="ORF">A7J57_00415</name>
</gene>
<dbReference type="SUPFAM" id="SSF48592">
    <property type="entry name" value="GroEL equatorial domain-like"/>
    <property type="match status" value="1"/>
</dbReference>
<reference evidence="5 6" key="1">
    <citation type="submission" date="2016-05" db="EMBL/GenBank/DDBJ databases">
        <authorList>
            <person name="Lavstsen T."/>
            <person name="Jespersen J.S."/>
        </authorList>
    </citation>
    <scope>NUCLEOTIDE SEQUENCE [LARGE SCALE GENOMIC DNA]</scope>
    <source>
        <strain evidence="5 6">KCJ1736</strain>
    </source>
</reference>
<dbReference type="Proteomes" id="UP000077098">
    <property type="component" value="Unassembled WGS sequence"/>
</dbReference>
<dbReference type="GO" id="GO:0140662">
    <property type="term" value="F:ATP-dependent protein folding chaperone"/>
    <property type="evidence" value="ECO:0007669"/>
    <property type="project" value="InterPro"/>
</dbReference>
<evidence type="ECO:0000313" key="5">
    <source>
        <dbReference type="EMBL" id="OAE49127.1"/>
    </source>
</evidence>
<sequence length="84" mass="8731">MQDIPEKVGRIHESGTDDFGQDAQTSECGDMIAMGIVDPVKLVRTVLQTAASVTGLLLTTEATIADLPREDGTGVSTPSIGGLM</sequence>
<keyword evidence="3" id="KW-0143">Chaperone</keyword>
<evidence type="ECO:0000313" key="6">
    <source>
        <dbReference type="Proteomes" id="UP000077098"/>
    </source>
</evidence>
<dbReference type="EMBL" id="LXPS01000003">
    <property type="protein sequence ID" value="OAE49127.1"/>
    <property type="molecule type" value="Genomic_DNA"/>
</dbReference>
<dbReference type="Pfam" id="PF00118">
    <property type="entry name" value="Cpn60_TCP1"/>
    <property type="match status" value="1"/>
</dbReference>
<dbReference type="GO" id="GO:0042026">
    <property type="term" value="P:protein refolding"/>
    <property type="evidence" value="ECO:0007669"/>
    <property type="project" value="InterPro"/>
</dbReference>
<comment type="caution">
    <text evidence="5">The sequence shown here is derived from an EMBL/GenBank/DDBJ whole genome shotgun (WGS) entry which is preliminary data.</text>
</comment>
<accession>A0A176XHD2</accession>
<evidence type="ECO:0000256" key="3">
    <source>
        <dbReference type="ARBA" id="ARBA00023186"/>
    </source>
</evidence>
<protein>
    <recommendedName>
        <fullName evidence="7">Chaperonin GroEL</fullName>
    </recommendedName>
</protein>
<feature type="region of interest" description="Disordered" evidence="4">
    <location>
        <begin position="1"/>
        <end position="24"/>
    </location>
</feature>
<evidence type="ECO:0008006" key="7">
    <source>
        <dbReference type="Google" id="ProtNLM"/>
    </source>
</evidence>
<evidence type="ECO:0000256" key="4">
    <source>
        <dbReference type="SAM" id="MobiDB-lite"/>
    </source>
</evidence>
<dbReference type="AlphaFoldDB" id="A0A176XHD2"/>
<dbReference type="PANTHER" id="PTHR45633">
    <property type="entry name" value="60 KDA HEAT SHOCK PROTEIN, MITOCHONDRIAL"/>
    <property type="match status" value="1"/>
</dbReference>
<evidence type="ECO:0000256" key="2">
    <source>
        <dbReference type="ARBA" id="ARBA00022490"/>
    </source>
</evidence>
<feature type="compositionally biased region" description="Basic and acidic residues" evidence="4">
    <location>
        <begin position="1"/>
        <end position="15"/>
    </location>
</feature>
<comment type="similarity">
    <text evidence="1">Belongs to the chaperonin (HSP60) family.</text>
</comment>
<dbReference type="Gene3D" id="1.10.560.10">
    <property type="entry name" value="GroEL-like equatorial domain"/>
    <property type="match status" value="1"/>
</dbReference>
<organism evidence="5 6">
    <name type="scientific">Agrobacterium tumefaciens</name>
    <dbReference type="NCBI Taxonomy" id="358"/>
    <lineage>
        <taxon>Bacteria</taxon>
        <taxon>Pseudomonadati</taxon>
        <taxon>Pseudomonadota</taxon>
        <taxon>Alphaproteobacteria</taxon>
        <taxon>Hyphomicrobiales</taxon>
        <taxon>Rhizobiaceae</taxon>
        <taxon>Rhizobium/Agrobacterium group</taxon>
        <taxon>Agrobacterium</taxon>
        <taxon>Agrobacterium tumefaciens complex</taxon>
    </lineage>
</organism>
<dbReference type="InterPro" id="IPR027413">
    <property type="entry name" value="GROEL-like_equatorial_sf"/>
</dbReference>
<dbReference type="InterPro" id="IPR001844">
    <property type="entry name" value="Cpn60/GroEL"/>
</dbReference>
<evidence type="ECO:0000256" key="1">
    <source>
        <dbReference type="ARBA" id="ARBA00006607"/>
    </source>
</evidence>
<dbReference type="InterPro" id="IPR002423">
    <property type="entry name" value="Cpn60/GroEL/TCP-1"/>
</dbReference>
<keyword evidence="2" id="KW-0963">Cytoplasm</keyword>
<proteinExistence type="inferred from homology"/>